<dbReference type="EMBL" id="MCGN01000006">
    <property type="protein sequence ID" value="ORY95800.1"/>
    <property type="molecule type" value="Genomic_DNA"/>
</dbReference>
<keyword evidence="1" id="KW-0812">Transmembrane</keyword>
<accession>A0A1X2HAZ1</accession>
<feature type="transmembrane region" description="Helical" evidence="1">
    <location>
        <begin position="65"/>
        <end position="88"/>
    </location>
</feature>
<name>A0A1X2HAZ1_SYNRA</name>
<evidence type="ECO:0000256" key="1">
    <source>
        <dbReference type="SAM" id="Phobius"/>
    </source>
</evidence>
<reference evidence="2 3" key="1">
    <citation type="submission" date="2016-07" db="EMBL/GenBank/DDBJ databases">
        <title>Pervasive Adenine N6-methylation of Active Genes in Fungi.</title>
        <authorList>
            <consortium name="DOE Joint Genome Institute"/>
            <person name="Mondo S.J."/>
            <person name="Dannebaum R.O."/>
            <person name="Kuo R.C."/>
            <person name="Labutti K."/>
            <person name="Haridas S."/>
            <person name="Kuo A."/>
            <person name="Salamov A."/>
            <person name="Ahrendt S.R."/>
            <person name="Lipzen A."/>
            <person name="Sullivan W."/>
            <person name="Andreopoulos W.B."/>
            <person name="Clum A."/>
            <person name="Lindquist E."/>
            <person name="Daum C."/>
            <person name="Ramamoorthy G.K."/>
            <person name="Gryganskyi A."/>
            <person name="Culley D."/>
            <person name="Magnuson J.K."/>
            <person name="James T.Y."/>
            <person name="O'Malley M.A."/>
            <person name="Stajich J.E."/>
            <person name="Spatafora J.W."/>
            <person name="Visel A."/>
            <person name="Grigoriev I.V."/>
        </authorList>
    </citation>
    <scope>NUCLEOTIDE SEQUENCE [LARGE SCALE GENOMIC DNA]</scope>
    <source>
        <strain evidence="2 3">NRRL 2496</strain>
    </source>
</reference>
<keyword evidence="1" id="KW-1133">Transmembrane helix</keyword>
<protein>
    <submittedName>
        <fullName evidence="2">Uncharacterized protein</fullName>
    </submittedName>
</protein>
<proteinExistence type="predicted"/>
<keyword evidence="3" id="KW-1185">Reference proteome</keyword>
<feature type="transmembrane region" description="Helical" evidence="1">
    <location>
        <begin position="108"/>
        <end position="129"/>
    </location>
</feature>
<dbReference type="AlphaFoldDB" id="A0A1X2HAZ1"/>
<dbReference type="OrthoDB" id="2341448at2759"/>
<gene>
    <name evidence="2" type="ORF">BCR43DRAFT_493615</name>
</gene>
<dbReference type="OMA" id="IYYGFHG"/>
<comment type="caution">
    <text evidence="2">The sequence shown here is derived from an EMBL/GenBank/DDBJ whole genome shotgun (WGS) entry which is preliminary data.</text>
</comment>
<evidence type="ECO:0000313" key="3">
    <source>
        <dbReference type="Proteomes" id="UP000242180"/>
    </source>
</evidence>
<keyword evidence="1" id="KW-0472">Membrane</keyword>
<feature type="transmembrane region" description="Helical" evidence="1">
    <location>
        <begin position="31"/>
        <end position="53"/>
    </location>
</feature>
<evidence type="ECO:0000313" key="2">
    <source>
        <dbReference type="EMBL" id="ORY95800.1"/>
    </source>
</evidence>
<sequence length="176" mass="20292">MEYYYPQGPEEVYNFLSGYGAKGRLAYLSMLFYDCGFLLSRTLPLCLMTYYGFRNAPQFVRPGIWLHLLTTAWDLGENFLIYVLIKMYPTRIDFLAWLLAGAIQGKWILFWLTIANMCISMMFGIYFGFHGMLKDSVLMEKDKRENMRRHVDDALKRQRAAAASSSSAAAAAKKRS</sequence>
<organism evidence="2 3">
    <name type="scientific">Syncephalastrum racemosum</name>
    <name type="common">Filamentous fungus</name>
    <dbReference type="NCBI Taxonomy" id="13706"/>
    <lineage>
        <taxon>Eukaryota</taxon>
        <taxon>Fungi</taxon>
        <taxon>Fungi incertae sedis</taxon>
        <taxon>Mucoromycota</taxon>
        <taxon>Mucoromycotina</taxon>
        <taxon>Mucoromycetes</taxon>
        <taxon>Mucorales</taxon>
        <taxon>Syncephalastraceae</taxon>
        <taxon>Syncephalastrum</taxon>
    </lineage>
</organism>
<dbReference type="Proteomes" id="UP000242180">
    <property type="component" value="Unassembled WGS sequence"/>
</dbReference>
<dbReference type="InParanoid" id="A0A1X2HAZ1"/>